<feature type="region of interest" description="Disordered" evidence="1">
    <location>
        <begin position="264"/>
        <end position="286"/>
    </location>
</feature>
<dbReference type="InterPro" id="IPR022035">
    <property type="entry name" value="PCIF1_WW"/>
</dbReference>
<dbReference type="Pfam" id="PF12237">
    <property type="entry name" value="PCIF1_WW"/>
    <property type="match status" value="1"/>
</dbReference>
<dbReference type="InterPro" id="IPR039881">
    <property type="entry name" value="PCIF1-like"/>
</dbReference>
<accession>A0AAD5XG01</accession>
<dbReference type="GO" id="GO:0099122">
    <property type="term" value="F:RNA polymerase II C-terminal domain binding"/>
    <property type="evidence" value="ECO:0007669"/>
    <property type="project" value="InterPro"/>
</dbReference>
<feature type="region of interest" description="Disordered" evidence="1">
    <location>
        <begin position="524"/>
        <end position="583"/>
    </location>
</feature>
<evidence type="ECO:0000256" key="1">
    <source>
        <dbReference type="SAM" id="MobiDB-lite"/>
    </source>
</evidence>
<feature type="compositionally biased region" description="Basic and acidic residues" evidence="1">
    <location>
        <begin position="559"/>
        <end position="570"/>
    </location>
</feature>
<dbReference type="EMBL" id="JADGJH010000183">
    <property type="protein sequence ID" value="KAJ3134713.1"/>
    <property type="molecule type" value="Genomic_DNA"/>
</dbReference>
<gene>
    <name evidence="3" type="primary">PCIF1</name>
    <name evidence="3" type="ORF">HK100_003357</name>
</gene>
<evidence type="ECO:0000313" key="4">
    <source>
        <dbReference type="Proteomes" id="UP001211907"/>
    </source>
</evidence>
<keyword evidence="4" id="KW-1185">Reference proteome</keyword>
<evidence type="ECO:0000313" key="3">
    <source>
        <dbReference type="EMBL" id="KAJ3134713.1"/>
    </source>
</evidence>
<name>A0AAD5XG01_9FUNG</name>
<dbReference type="GO" id="GO:0016422">
    <property type="term" value="F:mRNA (2'-O-methyladenosine-N6-)-methyltransferase activity"/>
    <property type="evidence" value="ECO:0007669"/>
    <property type="project" value="InterPro"/>
</dbReference>
<sequence>MKEQYPSAKFRENNYFVESSLHQIVRLTETERHRFSPLLTTSDRKQLELEKRDEDQLMRVWDDSVDTTNATIKYAPKINTRCVVSVADVALEARRQAMDRRLRRFFKAILHKLDPPMAPPIQAFERWMFNARVSATTKQRAADALLPFNIFKEDGLVADLVRAGLTEKRAKNLTKQLGKESTACVNQLKNPISTGKNCTNAADEIKSSKDEKDDLDETAGAQRVTITYHVNSVDVTFGKHSFCKLTHVHFKKLEALYTRFSGHSDGNKNNSNKTEKKEAGEKKDGKGDAATATAAAFDANFSNALMTLLLRYQSILGHGFQASVPNVAFNVLQREFGVDFECFASPLNCRWGRYCSAFVDTDAAFGSLGDFFSFKPMQGSFEVNPPFVRPIMEKAAIHVESLLEKAEASKKALSFVVILPGWEECTCWALMKNSKWLQTMTILPPGNHGFLDGAQHQRQDKYRPSPYPTGFFFLQTKAATTKWPVTETKVAILRYAMLISMPSEAEAARRMRAGRGFGTLDGGGGVYKGKKKRRRNNYGGWNDNGYSGDKDDYEDGENGNERYQDGEKEGANNNYEDDTNEIY</sequence>
<dbReference type="PANTHER" id="PTHR21727:SF0">
    <property type="entry name" value="MRNA (2'-O-METHYLADENOSINE-N(6)-)-METHYLTRANSFERASE"/>
    <property type="match status" value="1"/>
</dbReference>
<comment type="caution">
    <text evidence="3">The sequence shown here is derived from an EMBL/GenBank/DDBJ whole genome shotgun (WGS) entry which is preliminary data.</text>
</comment>
<reference evidence="3" key="1">
    <citation type="submission" date="2020-05" db="EMBL/GenBank/DDBJ databases">
        <title>Phylogenomic resolution of chytrid fungi.</title>
        <authorList>
            <person name="Stajich J.E."/>
            <person name="Amses K."/>
            <person name="Simmons R."/>
            <person name="Seto K."/>
            <person name="Myers J."/>
            <person name="Bonds A."/>
            <person name="Quandt C.A."/>
            <person name="Barry K."/>
            <person name="Liu P."/>
            <person name="Grigoriev I."/>
            <person name="Longcore J.E."/>
            <person name="James T.Y."/>
        </authorList>
    </citation>
    <scope>NUCLEOTIDE SEQUENCE</scope>
    <source>
        <strain evidence="3">JEL0513</strain>
    </source>
</reference>
<protein>
    <submittedName>
        <fullName evidence="3">mRNA (2'-O-methyladenosine-N(6)-)-methyltransferase</fullName>
    </submittedName>
</protein>
<organism evidence="3 4">
    <name type="scientific">Physocladia obscura</name>
    <dbReference type="NCBI Taxonomy" id="109957"/>
    <lineage>
        <taxon>Eukaryota</taxon>
        <taxon>Fungi</taxon>
        <taxon>Fungi incertae sedis</taxon>
        <taxon>Chytridiomycota</taxon>
        <taxon>Chytridiomycota incertae sedis</taxon>
        <taxon>Chytridiomycetes</taxon>
        <taxon>Chytridiales</taxon>
        <taxon>Chytriomycetaceae</taxon>
        <taxon>Physocladia</taxon>
    </lineage>
</organism>
<feature type="domain" description="PCIF1 WW" evidence="2">
    <location>
        <begin position="298"/>
        <end position="453"/>
    </location>
</feature>
<proteinExistence type="predicted"/>
<dbReference type="Proteomes" id="UP001211907">
    <property type="component" value="Unassembled WGS sequence"/>
</dbReference>
<dbReference type="AlphaFoldDB" id="A0AAD5XG01"/>
<dbReference type="PANTHER" id="PTHR21727">
    <property type="entry name" value="PHOSPHORYLATED CTD INTERACTING FACTOR 1"/>
    <property type="match status" value="1"/>
</dbReference>
<evidence type="ECO:0000259" key="2">
    <source>
        <dbReference type="Pfam" id="PF12237"/>
    </source>
</evidence>
<feature type="compositionally biased region" description="Basic and acidic residues" evidence="1">
    <location>
        <begin position="273"/>
        <end position="286"/>
    </location>
</feature>